<comment type="caution">
    <text evidence="2">The sequence shown here is derived from an EMBL/GenBank/DDBJ whole genome shotgun (WGS) entry which is preliminary data.</text>
</comment>
<protein>
    <submittedName>
        <fullName evidence="2">Uncharacterized protein</fullName>
    </submittedName>
</protein>
<name>A0A218WFP3_PUNGR</name>
<dbReference type="Proteomes" id="UP000197138">
    <property type="component" value="Unassembled WGS sequence"/>
</dbReference>
<evidence type="ECO:0000313" key="2">
    <source>
        <dbReference type="EMBL" id="OWM71170.1"/>
    </source>
</evidence>
<proteinExistence type="predicted"/>
<evidence type="ECO:0000313" key="3">
    <source>
        <dbReference type="Proteomes" id="UP000197138"/>
    </source>
</evidence>
<accession>A0A218WFP3</accession>
<reference evidence="3" key="1">
    <citation type="journal article" date="2017" name="Plant J.">
        <title>The pomegranate (Punica granatum L.) genome and the genomics of punicalagin biosynthesis.</title>
        <authorList>
            <person name="Qin G."/>
            <person name="Xu C."/>
            <person name="Ming R."/>
            <person name="Tang H."/>
            <person name="Guyot R."/>
            <person name="Kramer E.M."/>
            <person name="Hu Y."/>
            <person name="Yi X."/>
            <person name="Qi Y."/>
            <person name="Xu X."/>
            <person name="Gao Z."/>
            <person name="Pan H."/>
            <person name="Jian J."/>
            <person name="Tian Y."/>
            <person name="Yue Z."/>
            <person name="Xu Y."/>
        </authorList>
    </citation>
    <scope>NUCLEOTIDE SEQUENCE [LARGE SCALE GENOMIC DNA]</scope>
    <source>
        <strain evidence="3">cv. Dabenzi</strain>
    </source>
</reference>
<dbReference type="AlphaFoldDB" id="A0A218WFP3"/>
<gene>
    <name evidence="2" type="ORF">CDL15_Pgr011297</name>
</gene>
<sequence>MTPMGGDGRDRGPTRRNLENLQLGNSPDFREWGLDSHPSTWLRASVPSRGWEGEVASSGRWAIGTPTLSPIKALLF</sequence>
<dbReference type="EMBL" id="MTKT01004486">
    <property type="protein sequence ID" value="OWM71170.1"/>
    <property type="molecule type" value="Genomic_DNA"/>
</dbReference>
<feature type="region of interest" description="Disordered" evidence="1">
    <location>
        <begin position="1"/>
        <end position="30"/>
    </location>
</feature>
<feature type="compositionally biased region" description="Basic and acidic residues" evidence="1">
    <location>
        <begin position="7"/>
        <end position="18"/>
    </location>
</feature>
<evidence type="ECO:0000256" key="1">
    <source>
        <dbReference type="SAM" id="MobiDB-lite"/>
    </source>
</evidence>
<organism evidence="2 3">
    <name type="scientific">Punica granatum</name>
    <name type="common">Pomegranate</name>
    <dbReference type="NCBI Taxonomy" id="22663"/>
    <lineage>
        <taxon>Eukaryota</taxon>
        <taxon>Viridiplantae</taxon>
        <taxon>Streptophyta</taxon>
        <taxon>Embryophyta</taxon>
        <taxon>Tracheophyta</taxon>
        <taxon>Spermatophyta</taxon>
        <taxon>Magnoliopsida</taxon>
        <taxon>eudicotyledons</taxon>
        <taxon>Gunneridae</taxon>
        <taxon>Pentapetalae</taxon>
        <taxon>rosids</taxon>
        <taxon>malvids</taxon>
        <taxon>Myrtales</taxon>
        <taxon>Lythraceae</taxon>
        <taxon>Punica</taxon>
    </lineage>
</organism>